<dbReference type="Proteomes" id="UP001152300">
    <property type="component" value="Unassembled WGS sequence"/>
</dbReference>
<protein>
    <submittedName>
        <fullName evidence="1">Uncharacterized protein</fullName>
    </submittedName>
</protein>
<dbReference type="AlphaFoldDB" id="A0A9X0ANV1"/>
<proteinExistence type="predicted"/>
<name>A0A9X0ANV1_9HELO</name>
<reference evidence="1" key="1">
    <citation type="submission" date="2022-11" db="EMBL/GenBank/DDBJ databases">
        <title>Genome Resource of Sclerotinia nivalis Strain SnTB1, a Plant Pathogen Isolated from American Ginseng.</title>
        <authorList>
            <person name="Fan S."/>
        </authorList>
    </citation>
    <scope>NUCLEOTIDE SEQUENCE</scope>
    <source>
        <strain evidence="1">SnTB1</strain>
    </source>
</reference>
<keyword evidence="2" id="KW-1185">Reference proteome</keyword>
<comment type="caution">
    <text evidence="1">The sequence shown here is derived from an EMBL/GenBank/DDBJ whole genome shotgun (WGS) entry which is preliminary data.</text>
</comment>
<dbReference type="EMBL" id="JAPEIS010000006">
    <property type="protein sequence ID" value="KAJ8065753.1"/>
    <property type="molecule type" value="Genomic_DNA"/>
</dbReference>
<evidence type="ECO:0000313" key="1">
    <source>
        <dbReference type="EMBL" id="KAJ8065753.1"/>
    </source>
</evidence>
<gene>
    <name evidence="1" type="ORF">OCU04_006423</name>
</gene>
<accession>A0A9X0ANV1</accession>
<organism evidence="1 2">
    <name type="scientific">Sclerotinia nivalis</name>
    <dbReference type="NCBI Taxonomy" id="352851"/>
    <lineage>
        <taxon>Eukaryota</taxon>
        <taxon>Fungi</taxon>
        <taxon>Dikarya</taxon>
        <taxon>Ascomycota</taxon>
        <taxon>Pezizomycotina</taxon>
        <taxon>Leotiomycetes</taxon>
        <taxon>Helotiales</taxon>
        <taxon>Sclerotiniaceae</taxon>
        <taxon>Sclerotinia</taxon>
    </lineage>
</organism>
<evidence type="ECO:0000313" key="2">
    <source>
        <dbReference type="Proteomes" id="UP001152300"/>
    </source>
</evidence>
<sequence length="127" mass="13777">MSDTKAGHNWHHLSSFVSNDYQQATAKQLTNCIIIFSSVFLPSQSSANQGADLSRVGSKQVIELAAAIAATAAGLNRAGSSIIITRSILLDLPTPQCAVMRPLIRTPSEERWLVNHNAKRSTKIIHL</sequence>